<accession>A0A370G9S5</accession>
<keyword evidence="1" id="KW-0472">Membrane</keyword>
<evidence type="ECO:0000313" key="3">
    <source>
        <dbReference type="EMBL" id="RDI40481.1"/>
    </source>
</evidence>
<evidence type="ECO:0000313" key="5">
    <source>
        <dbReference type="Proteomes" id="UP000562982"/>
    </source>
</evidence>
<name>A0A370G9S5_GLULI</name>
<dbReference type="EMBL" id="JABEQI010000001">
    <property type="protein sequence ID" value="MBB2185052.1"/>
    <property type="molecule type" value="Genomic_DNA"/>
</dbReference>
<feature type="transmembrane region" description="Helical" evidence="1">
    <location>
        <begin position="85"/>
        <end position="104"/>
    </location>
</feature>
<keyword evidence="4" id="KW-1185">Reference proteome</keyword>
<dbReference type="Proteomes" id="UP000562982">
    <property type="component" value="Unassembled WGS sequence"/>
</dbReference>
<evidence type="ECO:0000256" key="1">
    <source>
        <dbReference type="SAM" id="Phobius"/>
    </source>
</evidence>
<reference evidence="2 5" key="2">
    <citation type="submission" date="2020-04" db="EMBL/GenBank/DDBJ databases">
        <title>Description of novel Gluconacetobacter.</title>
        <authorList>
            <person name="Sombolestani A."/>
        </authorList>
    </citation>
    <scope>NUCLEOTIDE SEQUENCE [LARGE SCALE GENOMIC DNA]</scope>
    <source>
        <strain evidence="2 5">LMG 1382</strain>
    </source>
</reference>
<keyword evidence="1" id="KW-0812">Transmembrane</keyword>
<evidence type="ECO:0000313" key="4">
    <source>
        <dbReference type="Proteomes" id="UP000254958"/>
    </source>
</evidence>
<reference evidence="3 4" key="1">
    <citation type="submission" date="2018-07" db="EMBL/GenBank/DDBJ databases">
        <title>Genomic Encyclopedia of Type Strains, Phase IV (KMG-IV): sequencing the most valuable type-strain genomes for metagenomic binning, comparative biology and taxonomic classification.</title>
        <authorList>
            <person name="Goeker M."/>
        </authorList>
    </citation>
    <scope>NUCLEOTIDE SEQUENCE [LARGE SCALE GENOMIC DNA]</scope>
    <source>
        <strain evidence="3 4">DSM 5603</strain>
    </source>
</reference>
<dbReference type="AlphaFoldDB" id="A0A370G9S5"/>
<organism evidence="3 4">
    <name type="scientific">Gluconacetobacter liquefaciens</name>
    <name type="common">Acetobacter liquefaciens</name>
    <dbReference type="NCBI Taxonomy" id="89584"/>
    <lineage>
        <taxon>Bacteria</taxon>
        <taxon>Pseudomonadati</taxon>
        <taxon>Pseudomonadota</taxon>
        <taxon>Alphaproteobacteria</taxon>
        <taxon>Acetobacterales</taxon>
        <taxon>Acetobacteraceae</taxon>
        <taxon>Gluconacetobacter</taxon>
    </lineage>
</organism>
<feature type="transmembrane region" description="Helical" evidence="1">
    <location>
        <begin position="61"/>
        <end position="79"/>
    </location>
</feature>
<feature type="transmembrane region" description="Helical" evidence="1">
    <location>
        <begin position="166"/>
        <end position="187"/>
    </location>
</feature>
<proteinExistence type="predicted"/>
<dbReference type="Proteomes" id="UP000254958">
    <property type="component" value="Unassembled WGS sequence"/>
</dbReference>
<evidence type="ECO:0000313" key="2">
    <source>
        <dbReference type="EMBL" id="MBB2185052.1"/>
    </source>
</evidence>
<gene>
    <name evidence="3" type="ORF">C7453_101275</name>
    <name evidence="2" type="ORF">HLH32_01365</name>
</gene>
<protein>
    <submittedName>
        <fullName evidence="3">Uncharacterized protein</fullName>
    </submittedName>
</protein>
<comment type="caution">
    <text evidence="3">The sequence shown here is derived from an EMBL/GenBank/DDBJ whole genome shotgun (WGS) entry which is preliminary data.</text>
</comment>
<feature type="transmembrane region" description="Helical" evidence="1">
    <location>
        <begin position="125"/>
        <end position="154"/>
    </location>
</feature>
<keyword evidence="1" id="KW-1133">Transmembrane helix</keyword>
<dbReference type="RefSeq" id="WP_114725336.1">
    <property type="nucleotide sequence ID" value="NZ_BJMI01000007.1"/>
</dbReference>
<sequence>MARDEQDETLPYPSSFARTNARLGAALDRGALILTAPIRRMGLNFTPADPDSQTPRLAPKLWIVLTACAVATGIAAWQILSSSGWTTIFVWTPILISLSALTSFRSRHPIVSKPADERTEAERRIVGQCWLAAAITIAALSYTGLILTALHVATAPLAGPDLARRILIGLFFIEYMAFMAPVVVLSWHDRRPDDQTTPASCGRGASMAR</sequence>
<dbReference type="EMBL" id="QQAW01000001">
    <property type="protein sequence ID" value="RDI40481.1"/>
    <property type="molecule type" value="Genomic_DNA"/>
</dbReference>